<dbReference type="SUPFAM" id="SSF52172">
    <property type="entry name" value="CheY-like"/>
    <property type="match status" value="1"/>
</dbReference>
<dbReference type="CDD" id="cd00156">
    <property type="entry name" value="REC"/>
    <property type="match status" value="1"/>
</dbReference>
<dbReference type="Gene3D" id="1.10.8.60">
    <property type="match status" value="1"/>
</dbReference>
<dbReference type="PROSITE" id="PS00688">
    <property type="entry name" value="SIGMA54_INTERACT_3"/>
    <property type="match status" value="1"/>
</dbReference>
<dbReference type="InterPro" id="IPR025662">
    <property type="entry name" value="Sigma_54_int_dom_ATP-bd_1"/>
</dbReference>
<keyword evidence="1" id="KW-0547">Nucleotide-binding</keyword>
<keyword evidence="10" id="KW-1185">Reference proteome</keyword>
<feature type="domain" description="Response regulatory" evidence="8">
    <location>
        <begin position="3"/>
        <end position="117"/>
    </location>
</feature>
<evidence type="ECO:0000256" key="1">
    <source>
        <dbReference type="ARBA" id="ARBA00022741"/>
    </source>
</evidence>
<keyword evidence="3" id="KW-0805">Transcription regulation</keyword>
<dbReference type="CDD" id="cd00009">
    <property type="entry name" value="AAA"/>
    <property type="match status" value="1"/>
</dbReference>
<reference evidence="9 10" key="1">
    <citation type="journal article" date="2017" name="Int. J. Syst. Evol. Microbiol.">
        <title>Desulfovibrio senegalensis sp. nov., a mesophilic sulfate reducer isolated from marine sediment.</title>
        <authorList>
            <person name="Thioye A."/>
            <person name="Gam Z.B.A."/>
            <person name="Mbengue M."/>
            <person name="Cayol J.L."/>
            <person name="Joseph-Bartoli M."/>
            <person name="Toure-Kane C."/>
            <person name="Labat M."/>
        </authorList>
    </citation>
    <scope>NUCLEOTIDE SEQUENCE [LARGE SCALE GENOMIC DNA]</scope>
    <source>
        <strain evidence="9 10">DSM 101509</strain>
    </source>
</reference>
<accession>A0A6N6N5L2</accession>
<dbReference type="GO" id="GO:0000160">
    <property type="term" value="P:phosphorelay signal transduction system"/>
    <property type="evidence" value="ECO:0007669"/>
    <property type="project" value="InterPro"/>
</dbReference>
<dbReference type="Proteomes" id="UP000438699">
    <property type="component" value="Unassembled WGS sequence"/>
</dbReference>
<evidence type="ECO:0000259" key="7">
    <source>
        <dbReference type="PROSITE" id="PS50045"/>
    </source>
</evidence>
<organism evidence="9 10">
    <name type="scientific">Pseudodesulfovibrio senegalensis</name>
    <dbReference type="NCBI Taxonomy" id="1721087"/>
    <lineage>
        <taxon>Bacteria</taxon>
        <taxon>Pseudomonadati</taxon>
        <taxon>Thermodesulfobacteriota</taxon>
        <taxon>Desulfovibrionia</taxon>
        <taxon>Desulfovibrionales</taxon>
        <taxon>Desulfovibrionaceae</taxon>
    </lineage>
</organism>
<keyword evidence="4" id="KW-0238">DNA-binding</keyword>
<dbReference type="AlphaFoldDB" id="A0A6N6N5L2"/>
<dbReference type="InterPro" id="IPR027417">
    <property type="entry name" value="P-loop_NTPase"/>
</dbReference>
<keyword evidence="2" id="KW-0067">ATP-binding</keyword>
<dbReference type="PANTHER" id="PTHR32071:SF113">
    <property type="entry name" value="ALGINATE BIOSYNTHESIS TRANSCRIPTIONAL REGULATORY PROTEIN ALGB"/>
    <property type="match status" value="1"/>
</dbReference>
<dbReference type="SMART" id="SM00448">
    <property type="entry name" value="REC"/>
    <property type="match status" value="1"/>
</dbReference>
<proteinExistence type="predicted"/>
<dbReference type="FunFam" id="3.40.50.300:FF:000006">
    <property type="entry name" value="DNA-binding transcriptional regulator NtrC"/>
    <property type="match status" value="1"/>
</dbReference>
<keyword evidence="6" id="KW-0597">Phosphoprotein</keyword>
<dbReference type="RefSeq" id="WP_151149671.1">
    <property type="nucleotide sequence ID" value="NZ_WAIE01000001.1"/>
</dbReference>
<evidence type="ECO:0000256" key="4">
    <source>
        <dbReference type="ARBA" id="ARBA00023125"/>
    </source>
</evidence>
<dbReference type="SMART" id="SM00382">
    <property type="entry name" value="AAA"/>
    <property type="match status" value="1"/>
</dbReference>
<evidence type="ECO:0000256" key="3">
    <source>
        <dbReference type="ARBA" id="ARBA00023015"/>
    </source>
</evidence>
<dbReference type="PROSITE" id="PS00675">
    <property type="entry name" value="SIGMA54_INTERACT_1"/>
    <property type="match status" value="1"/>
</dbReference>
<dbReference type="InterPro" id="IPR003593">
    <property type="entry name" value="AAA+_ATPase"/>
</dbReference>
<evidence type="ECO:0000256" key="2">
    <source>
        <dbReference type="ARBA" id="ARBA00022840"/>
    </source>
</evidence>
<evidence type="ECO:0000313" key="9">
    <source>
        <dbReference type="EMBL" id="KAB1443326.1"/>
    </source>
</evidence>
<dbReference type="Pfam" id="PF00158">
    <property type="entry name" value="Sigma54_activat"/>
    <property type="match status" value="1"/>
</dbReference>
<evidence type="ECO:0000256" key="5">
    <source>
        <dbReference type="ARBA" id="ARBA00023163"/>
    </source>
</evidence>
<keyword evidence="5" id="KW-0804">Transcription</keyword>
<dbReference type="InterPro" id="IPR025943">
    <property type="entry name" value="Sigma_54_int_dom_ATP-bd_2"/>
</dbReference>
<dbReference type="Pfam" id="PF00072">
    <property type="entry name" value="Response_reg"/>
    <property type="match status" value="1"/>
</dbReference>
<dbReference type="Gene3D" id="1.10.10.60">
    <property type="entry name" value="Homeodomain-like"/>
    <property type="match status" value="1"/>
</dbReference>
<gene>
    <name evidence="9" type="ORF">F8A88_03435</name>
</gene>
<sequence length="480" mass="53296">MSKVLIIDDDHEVCETIESLVSRLSHEAVSAHTLTDGLARLEDGGIDVVFLDVRLPDGSGMDILPHIAAHADAPEVIILTGRGDPDGAELAIQQGVWDYLLKPSSVREITLTLGRALKYHDQKLGQAAQQKLNLSGLVGEGPAFKAMLRLAAQAAGSDSAVLITGETGTGKELMARIIHQNSSRSQDNFVVVDCASLTESLVESTLFGHKKGAFTGAQTDRTGLIRMADGGTLFLDEVGEMPLSLQKSFLRVLQERTFRPVGETREQTSNFRLLSATNKDLEALVEQGEFRSDLLFRLKTFSMHLPPLRQRLDDLRPLSLFRVATLCKRYGVAEKGFGSDFFLTLESYDWPGNIRELFNILERAVVSSGEEKTLYSMHLPRDLRIKVARKQVRRFTGSDVDSDAPEEAVSEGVRKIGHDLFSEIYEQPLPTLREFKSMAERVYLSELIRRCEGDSAQVLKLSGLSRSHFYALLKKYDITM</sequence>
<protein>
    <submittedName>
        <fullName evidence="9">Sigma-54-dependent Fis family transcriptional regulator</fullName>
    </submittedName>
</protein>
<dbReference type="OrthoDB" id="9763792at2"/>
<dbReference type="EMBL" id="WAIE01000001">
    <property type="protein sequence ID" value="KAB1443326.1"/>
    <property type="molecule type" value="Genomic_DNA"/>
</dbReference>
<dbReference type="PANTHER" id="PTHR32071">
    <property type="entry name" value="TRANSCRIPTIONAL REGULATORY PROTEIN"/>
    <property type="match status" value="1"/>
</dbReference>
<dbReference type="PROSITE" id="PS50045">
    <property type="entry name" value="SIGMA54_INTERACT_4"/>
    <property type="match status" value="1"/>
</dbReference>
<name>A0A6N6N5L2_9BACT</name>
<dbReference type="InterPro" id="IPR025944">
    <property type="entry name" value="Sigma_54_int_dom_CS"/>
</dbReference>
<evidence type="ECO:0000256" key="6">
    <source>
        <dbReference type="PROSITE-ProRule" id="PRU00169"/>
    </source>
</evidence>
<dbReference type="GO" id="GO:0006355">
    <property type="term" value="P:regulation of DNA-templated transcription"/>
    <property type="evidence" value="ECO:0007669"/>
    <property type="project" value="InterPro"/>
</dbReference>
<dbReference type="GO" id="GO:0003677">
    <property type="term" value="F:DNA binding"/>
    <property type="evidence" value="ECO:0007669"/>
    <property type="project" value="UniProtKB-KW"/>
</dbReference>
<evidence type="ECO:0000313" key="10">
    <source>
        <dbReference type="Proteomes" id="UP000438699"/>
    </source>
</evidence>
<dbReference type="SUPFAM" id="SSF52540">
    <property type="entry name" value="P-loop containing nucleoside triphosphate hydrolases"/>
    <property type="match status" value="1"/>
</dbReference>
<feature type="domain" description="Sigma-54 factor interaction" evidence="7">
    <location>
        <begin position="137"/>
        <end position="366"/>
    </location>
</feature>
<dbReference type="Gene3D" id="3.40.50.300">
    <property type="entry name" value="P-loop containing nucleotide triphosphate hydrolases"/>
    <property type="match status" value="1"/>
</dbReference>
<dbReference type="InterPro" id="IPR001789">
    <property type="entry name" value="Sig_transdc_resp-reg_receiver"/>
</dbReference>
<dbReference type="PROSITE" id="PS00676">
    <property type="entry name" value="SIGMA54_INTERACT_2"/>
    <property type="match status" value="1"/>
</dbReference>
<dbReference type="Pfam" id="PF25601">
    <property type="entry name" value="AAA_lid_14"/>
    <property type="match status" value="1"/>
</dbReference>
<evidence type="ECO:0000259" key="8">
    <source>
        <dbReference type="PROSITE" id="PS50110"/>
    </source>
</evidence>
<dbReference type="InterPro" id="IPR002078">
    <property type="entry name" value="Sigma_54_int"/>
</dbReference>
<comment type="caution">
    <text evidence="9">The sequence shown here is derived from an EMBL/GenBank/DDBJ whole genome shotgun (WGS) entry which is preliminary data.</text>
</comment>
<dbReference type="InterPro" id="IPR058031">
    <property type="entry name" value="AAA_lid_NorR"/>
</dbReference>
<feature type="modified residue" description="4-aspartylphosphate" evidence="6">
    <location>
        <position position="52"/>
    </location>
</feature>
<dbReference type="PROSITE" id="PS50110">
    <property type="entry name" value="RESPONSE_REGULATORY"/>
    <property type="match status" value="1"/>
</dbReference>
<dbReference type="GO" id="GO:0005524">
    <property type="term" value="F:ATP binding"/>
    <property type="evidence" value="ECO:0007669"/>
    <property type="project" value="UniProtKB-KW"/>
</dbReference>
<dbReference type="Gene3D" id="3.40.50.2300">
    <property type="match status" value="1"/>
</dbReference>
<dbReference type="InterPro" id="IPR011006">
    <property type="entry name" value="CheY-like_superfamily"/>
</dbReference>